<dbReference type="AntiFam" id="ANF00160">
    <property type="entry name" value="Shadow ORF (opposite NIK1)"/>
</dbReference>
<comment type="caution">
    <text evidence="2">The sequence shown here is derived from an EMBL/GenBank/DDBJ whole genome shotgun (WGS) entry which is preliminary data.</text>
</comment>
<protein>
    <submittedName>
        <fullName evidence="2">Uncharacterized protein</fullName>
    </submittedName>
</protein>
<organism evidence="2 3">
    <name type="scientific">Pseudomonas aeruginosa</name>
    <dbReference type="NCBI Taxonomy" id="287"/>
    <lineage>
        <taxon>Bacteria</taxon>
        <taxon>Pseudomonadati</taxon>
        <taxon>Pseudomonadota</taxon>
        <taxon>Gammaproteobacteria</taxon>
        <taxon>Pseudomonadales</taxon>
        <taxon>Pseudomonadaceae</taxon>
        <taxon>Pseudomonas</taxon>
    </lineage>
</organism>
<proteinExistence type="predicted"/>
<dbReference type="EMBL" id="RBSQ01000262">
    <property type="protein sequence ID" value="RMS61735.1"/>
    <property type="molecule type" value="Genomic_DNA"/>
</dbReference>
<feature type="region of interest" description="Disordered" evidence="1">
    <location>
        <begin position="103"/>
        <end position="127"/>
    </location>
</feature>
<reference evidence="2 3" key="1">
    <citation type="submission" date="2018-08" db="EMBL/GenBank/DDBJ databases">
        <title>Recombination of ecologically and evolutionarily significant loci maintains genetic cohesion in the Pseudomonas syringae species complex.</title>
        <authorList>
            <person name="Dillon M."/>
            <person name="Thakur S."/>
            <person name="Almeida R.N.D."/>
            <person name="Weir B.S."/>
            <person name="Guttman D.S."/>
        </authorList>
    </citation>
    <scope>NUCLEOTIDE SEQUENCE [LARGE SCALE GENOMIC DNA]</scope>
    <source>
        <strain evidence="2 3">ICMP 7846</strain>
    </source>
</reference>
<evidence type="ECO:0000313" key="2">
    <source>
        <dbReference type="EMBL" id="RMS61735.1"/>
    </source>
</evidence>
<sequence length="361" mass="38753">MQGRGAALDIALAELAFELGEEVLHVRNEAPQHLDDQLQAAAETPDDIAPRLDQFARVRCRCRRAPGAAPAEMTEQTKHQALLVDRLRHMVVHARRQAGFAVGQRGVGGHGQDRQPGEAPVGADSPGRLETIDIRHLHVHQHRVERHARLQHLLNARQPTVGEGHPGALAAQQLGGDLAVLLADGVDHVGGGEVARGDLVRVQPDAQRIVAEAEQLDVADAVEAGQFVLHVEHRVVRQVEHVVAVIRRGQVHDHGQVGRGLVDGDAEPGHFFRELRLGPGDAVLHLHLGVVQVGAEGEGDGQGQLAVGGRLGGHVEHVLHPGDRLFQGRGDGLADDFRVGAGEVGADHDGRRHHFRVFADG</sequence>
<gene>
    <name evidence="2" type="ORF">ALP65_04617</name>
</gene>
<accession>A0A3M5EHJ1</accession>
<evidence type="ECO:0000256" key="1">
    <source>
        <dbReference type="SAM" id="MobiDB-lite"/>
    </source>
</evidence>
<name>A0A3M5EHJ1_PSEAI</name>
<evidence type="ECO:0000313" key="3">
    <source>
        <dbReference type="Proteomes" id="UP000270834"/>
    </source>
</evidence>
<dbReference type="AlphaFoldDB" id="A0A3M5EHJ1"/>
<dbReference type="Proteomes" id="UP000270834">
    <property type="component" value="Unassembled WGS sequence"/>
</dbReference>